<evidence type="ECO:0000256" key="1">
    <source>
        <dbReference type="SAM" id="MobiDB-lite"/>
    </source>
</evidence>
<keyword evidence="2" id="KW-0812">Transmembrane</keyword>
<evidence type="ECO:0000313" key="3">
    <source>
        <dbReference type="EMBL" id="CAA0384284.1"/>
    </source>
</evidence>
<organism evidence="3 4">
    <name type="scientific">Arabidopsis thaliana</name>
    <name type="common">Mouse-ear cress</name>
    <dbReference type="NCBI Taxonomy" id="3702"/>
    <lineage>
        <taxon>Eukaryota</taxon>
        <taxon>Viridiplantae</taxon>
        <taxon>Streptophyta</taxon>
        <taxon>Embryophyta</taxon>
        <taxon>Tracheophyta</taxon>
        <taxon>Spermatophyta</taxon>
        <taxon>Magnoliopsida</taxon>
        <taxon>eudicotyledons</taxon>
        <taxon>Gunneridae</taxon>
        <taxon>Pentapetalae</taxon>
        <taxon>rosids</taxon>
        <taxon>malvids</taxon>
        <taxon>Brassicales</taxon>
        <taxon>Brassicaceae</taxon>
        <taxon>Camelineae</taxon>
        <taxon>Arabidopsis</taxon>
    </lineage>
</organism>
<proteinExistence type="predicted"/>
<name>A0A5S9XI29_ARATH</name>
<feature type="transmembrane region" description="Helical" evidence="2">
    <location>
        <begin position="177"/>
        <end position="196"/>
    </location>
</feature>
<reference evidence="3 4" key="1">
    <citation type="submission" date="2019-12" db="EMBL/GenBank/DDBJ databases">
        <authorList>
            <person name="Jiao W.-B."/>
            <person name="Schneeberger K."/>
        </authorList>
    </citation>
    <scope>NUCLEOTIDE SEQUENCE [LARGE SCALE GENOMIC DNA]</scope>
    <source>
        <strain evidence="4">cv. C24</strain>
    </source>
</reference>
<evidence type="ECO:0000313" key="4">
    <source>
        <dbReference type="Proteomes" id="UP000434276"/>
    </source>
</evidence>
<feature type="compositionally biased region" description="Basic and acidic residues" evidence="1">
    <location>
        <begin position="460"/>
        <end position="470"/>
    </location>
</feature>
<dbReference type="AlphaFoldDB" id="A0A5S9XI29"/>
<dbReference type="EMBL" id="CACSHJ010000089">
    <property type="protein sequence ID" value="CAA0384284.1"/>
    <property type="molecule type" value="Genomic_DNA"/>
</dbReference>
<dbReference type="PANTHER" id="PTHR31099:SF45">
    <property type="entry name" value="DUF1204 DOMAIN-CONTAINING PROTEIN-RELATED"/>
    <property type="match status" value="1"/>
</dbReference>
<dbReference type="OrthoDB" id="1114314at2759"/>
<evidence type="ECO:0000256" key="2">
    <source>
        <dbReference type="SAM" id="Phobius"/>
    </source>
</evidence>
<keyword evidence="2" id="KW-1133">Transmembrane helix</keyword>
<dbReference type="Proteomes" id="UP000434276">
    <property type="component" value="Unassembled WGS sequence"/>
</dbReference>
<feature type="region of interest" description="Disordered" evidence="1">
    <location>
        <begin position="457"/>
        <end position="484"/>
    </location>
</feature>
<protein>
    <submittedName>
        <fullName evidence="3">Uncharacterized protein</fullName>
    </submittedName>
</protein>
<dbReference type="ExpressionAtlas" id="A0A5S9XI29">
    <property type="expression patterns" value="baseline and differential"/>
</dbReference>
<keyword evidence="2" id="KW-0472">Membrane</keyword>
<feature type="region of interest" description="Disordered" evidence="1">
    <location>
        <begin position="263"/>
        <end position="296"/>
    </location>
</feature>
<gene>
    <name evidence="3" type="ORF">C24_LOCUS14474</name>
</gene>
<accession>A0A5S9XI29</accession>
<dbReference type="PANTHER" id="PTHR31099">
    <property type="entry name" value="OS06G0165300 PROTEIN"/>
    <property type="match status" value="1"/>
</dbReference>
<sequence>MGLSASRATSQFCGRRANKNQAPEDVEALIPEPHQRPSDCPEGYICLFESYFTEGGLWFPLPEFLTSYCSRRNIAFSQLSVASIRNAVGLVILAAEERLVVDLDLFEEVTSFSIGVKNPSMVCANSRRGFKIFYGATRFVPRPTIPFFRILVFCARGVLYRGHTCSNILLTVRHLHLVVNLSFLFGVNFAFIFLILPRYHVGSPSCLRMGSCELPRYADQFDDDEELVCEDEPQVPIDEPIHEGSAEATDTVDVCVVKREVPNKDRATERDSSRRSPETGPSNIGKPPRHGTPIRNAVEGVDHSFSFNYDARDHMFHNDGSACAELARNVRANFSEFPQVETLLAPDLYHDVCRQKFQEMSQTNRMVGFYEKKVREVMRESDLLKVALETARKSLATSRADRHYEKSREDAVAVERRKVVTEIEDSHAQCLETMIAKGTAIPEARMKILAKGRPIWQSKGRCDRGSGDSRKRPRPLPSAAERWGRRHRCVI</sequence>
<feature type="compositionally biased region" description="Basic and acidic residues" evidence="1">
    <location>
        <begin position="263"/>
        <end position="277"/>
    </location>
</feature>